<feature type="region of interest" description="Disordered" evidence="1">
    <location>
        <begin position="312"/>
        <end position="331"/>
    </location>
</feature>
<accession>A0A699GPY8</accession>
<name>A0A699GPY8_TANCI</name>
<dbReference type="EMBL" id="BKCJ010031077">
    <property type="protein sequence ID" value="GEV68797.1"/>
    <property type="molecule type" value="Genomic_DNA"/>
</dbReference>
<feature type="compositionally biased region" description="Basic and acidic residues" evidence="1">
    <location>
        <begin position="280"/>
        <end position="294"/>
    </location>
</feature>
<feature type="region of interest" description="Disordered" evidence="1">
    <location>
        <begin position="280"/>
        <end position="300"/>
    </location>
</feature>
<organism evidence="2">
    <name type="scientific">Tanacetum cinerariifolium</name>
    <name type="common">Dalmatian daisy</name>
    <name type="synonym">Chrysanthemum cinerariifolium</name>
    <dbReference type="NCBI Taxonomy" id="118510"/>
    <lineage>
        <taxon>Eukaryota</taxon>
        <taxon>Viridiplantae</taxon>
        <taxon>Streptophyta</taxon>
        <taxon>Embryophyta</taxon>
        <taxon>Tracheophyta</taxon>
        <taxon>Spermatophyta</taxon>
        <taxon>Magnoliopsida</taxon>
        <taxon>eudicotyledons</taxon>
        <taxon>Gunneridae</taxon>
        <taxon>Pentapetalae</taxon>
        <taxon>asterids</taxon>
        <taxon>campanulids</taxon>
        <taxon>Asterales</taxon>
        <taxon>Asteraceae</taxon>
        <taxon>Asteroideae</taxon>
        <taxon>Anthemideae</taxon>
        <taxon>Anthemidinae</taxon>
        <taxon>Tanacetum</taxon>
    </lineage>
</organism>
<proteinExistence type="predicted"/>
<gene>
    <name evidence="2" type="ORF">Tci_140774</name>
</gene>
<sequence>SLEQAPPSLDYVPDPEHPSSPDYIPGPKHPSSPDYVPGPEYPEYVAPSDDEEDPIDYPADGGDDDDEDEASEEDEDEEEEHLAPADSTTLTPSPPRSPRTKALITKFASVPAPPSPPPYPLLPWSSPLPHIPSPPLHVLSPPLTLPSPPTHTSLTYADAPLGYTANMIRSRVASPPHVPSPTLLLPSTDHKDNISEVVMSLQKRDRFTSPASKFEVGESSTAAAARQTEHTLAHTIDYGFVDTVDNIRASEGRVRTAVGEDAGDLVTIAFGRIHALEARDRARTRDTGPQDRPADVGSSSQDIADALAEYEAHRSSGNGDDSHDSGSDRRTERATRECTYSYFLKCQLLNFKGTEGVVGLTQWFEKMESVFHISNCTIACQIKFATCTLLGSALMWWNSHVKTIGHDAAYVMTWKTLRKMMTDKMFSEESDEVEKYVGGIPDMIKDNVMTSKPKTMQDAIEFATKLMDQKICSVLLDAITARKMAIWRVTIEGNYKKDCPKLKNNNCGNQARNGGATARAYAVGNARKTPDSNVVMVKYHAVIVCDDKIIRIPFGNEILIVHGNVSNNGYESRLNIISCTKTQKYLLKGRDVFLAHVTTKKVEDKSKEKRLEDVLMWRL</sequence>
<evidence type="ECO:0000313" key="2">
    <source>
        <dbReference type="EMBL" id="GEV68797.1"/>
    </source>
</evidence>
<feature type="compositionally biased region" description="Acidic residues" evidence="1">
    <location>
        <begin position="48"/>
        <end position="80"/>
    </location>
</feature>
<feature type="region of interest" description="Disordered" evidence="1">
    <location>
        <begin position="1"/>
        <end position="101"/>
    </location>
</feature>
<feature type="non-terminal residue" evidence="2">
    <location>
        <position position="1"/>
    </location>
</feature>
<evidence type="ECO:0000256" key="1">
    <source>
        <dbReference type="SAM" id="MobiDB-lite"/>
    </source>
</evidence>
<comment type="caution">
    <text evidence="2">The sequence shown here is derived from an EMBL/GenBank/DDBJ whole genome shotgun (WGS) entry which is preliminary data.</text>
</comment>
<reference evidence="2" key="1">
    <citation type="journal article" date="2019" name="Sci. Rep.">
        <title>Draft genome of Tanacetum cinerariifolium, the natural source of mosquito coil.</title>
        <authorList>
            <person name="Yamashiro T."/>
            <person name="Shiraishi A."/>
            <person name="Satake H."/>
            <person name="Nakayama K."/>
        </authorList>
    </citation>
    <scope>NUCLEOTIDE SEQUENCE</scope>
</reference>
<evidence type="ECO:0008006" key="3">
    <source>
        <dbReference type="Google" id="ProtNLM"/>
    </source>
</evidence>
<protein>
    <recommendedName>
        <fullName evidence="3">Reverse transcriptase domain-containing protein</fullName>
    </recommendedName>
</protein>
<dbReference type="AlphaFoldDB" id="A0A699GPY8"/>